<gene>
    <name evidence="6" type="ORF">ACFSDX_06970</name>
</gene>
<name>A0ABW4QRE1_9BACT</name>
<evidence type="ECO:0000256" key="4">
    <source>
        <dbReference type="ARBA" id="ARBA00023295"/>
    </source>
</evidence>
<evidence type="ECO:0000256" key="3">
    <source>
        <dbReference type="ARBA" id="ARBA00022801"/>
    </source>
</evidence>
<proteinExistence type="inferred from homology"/>
<dbReference type="CDD" id="cd18820">
    <property type="entry name" value="GH43_LbAraf43-like"/>
    <property type="match status" value="1"/>
</dbReference>
<dbReference type="EMBL" id="JBHUFD010000002">
    <property type="protein sequence ID" value="MFD1872161.1"/>
    <property type="molecule type" value="Genomic_DNA"/>
</dbReference>
<dbReference type="InterPro" id="IPR016828">
    <property type="entry name" value="Alpha-L-arabinofuranosidase"/>
</dbReference>
<dbReference type="RefSeq" id="WP_382312543.1">
    <property type="nucleotide sequence ID" value="NZ_JBHUFD010000002.1"/>
</dbReference>
<keyword evidence="7" id="KW-1185">Reference proteome</keyword>
<keyword evidence="2" id="KW-0732">Signal</keyword>
<evidence type="ECO:0000256" key="1">
    <source>
        <dbReference type="ARBA" id="ARBA00009865"/>
    </source>
</evidence>
<dbReference type="InterPro" id="IPR023296">
    <property type="entry name" value="Glyco_hydro_beta-prop_sf"/>
</dbReference>
<accession>A0ABW4QRE1</accession>
<reference evidence="7" key="1">
    <citation type="journal article" date="2019" name="Int. J. Syst. Evol. Microbiol.">
        <title>The Global Catalogue of Microorganisms (GCM) 10K type strain sequencing project: providing services to taxonomists for standard genome sequencing and annotation.</title>
        <authorList>
            <consortium name="The Broad Institute Genomics Platform"/>
            <consortium name="The Broad Institute Genome Sequencing Center for Infectious Disease"/>
            <person name="Wu L."/>
            <person name="Ma J."/>
        </authorList>
    </citation>
    <scope>NUCLEOTIDE SEQUENCE [LARGE SCALE GENOMIC DNA]</scope>
    <source>
        <strain evidence="7">CGMCC 1.15795</strain>
    </source>
</reference>
<dbReference type="InterPro" id="IPR006710">
    <property type="entry name" value="Glyco_hydro_43"/>
</dbReference>
<evidence type="ECO:0000313" key="6">
    <source>
        <dbReference type="EMBL" id="MFD1872161.1"/>
    </source>
</evidence>
<dbReference type="Gene3D" id="2.115.10.20">
    <property type="entry name" value="Glycosyl hydrolase domain, family 43"/>
    <property type="match status" value="1"/>
</dbReference>
<dbReference type="SUPFAM" id="SSF75005">
    <property type="entry name" value="Arabinanase/levansucrase/invertase"/>
    <property type="match status" value="1"/>
</dbReference>
<dbReference type="PIRSF" id="PIRSF025414">
    <property type="entry name" value="Alpha-L-arabinofuranosidase"/>
    <property type="match status" value="1"/>
</dbReference>
<sequence>MLFSSLPRQLTPALLALALALGGCATGGSRRPLGAPPALATFTNPLLPSGPDPWVYQKDGTYYFLITTGGDVRIRKTAKMSELAAAPVTVVWKPAPNAPNARDIWAPELHFLDGKWYIYFTAGPGNCCGGQRLWVLENASPDPTQGTWTEKGRLYTQADDYWAIDGTVFEQGGKRYLLWSGQRAGDNTQRIFIAEMRNPWTLTGARVELSEPQYAWEKYGAVPVNEGPEIIQHGGDTFLLYSASHCGTDYYGLGQLRLRGTADPLVASNWTKSATPVFVQGAGAYGPGHNGFFKSKDGREDWLIYHANNQPNQGCGDLRNPRMQKFTWNADGSPHFGAPAAVGAALPRPSGE</sequence>
<protein>
    <submittedName>
        <fullName evidence="6">Family 43 glycosylhydrolase</fullName>
    </submittedName>
</protein>
<dbReference type="PANTHER" id="PTHR43817:SF1">
    <property type="entry name" value="HYDROLASE, FAMILY 43, PUTATIVE (AFU_ORTHOLOGUE AFUA_3G01660)-RELATED"/>
    <property type="match status" value="1"/>
</dbReference>
<organism evidence="6 7">
    <name type="scientific">Hymenobacter bucti</name>
    <dbReference type="NCBI Taxonomy" id="1844114"/>
    <lineage>
        <taxon>Bacteria</taxon>
        <taxon>Pseudomonadati</taxon>
        <taxon>Bacteroidota</taxon>
        <taxon>Cytophagia</taxon>
        <taxon>Cytophagales</taxon>
        <taxon>Hymenobacteraceae</taxon>
        <taxon>Hymenobacter</taxon>
    </lineage>
</organism>
<dbReference type="Pfam" id="PF04616">
    <property type="entry name" value="Glyco_hydro_43"/>
    <property type="match status" value="1"/>
</dbReference>
<keyword evidence="3 5" id="KW-0378">Hydrolase</keyword>
<evidence type="ECO:0000256" key="5">
    <source>
        <dbReference type="RuleBase" id="RU361187"/>
    </source>
</evidence>
<keyword evidence="4 5" id="KW-0326">Glycosidase</keyword>
<comment type="caution">
    <text evidence="6">The sequence shown here is derived from an EMBL/GenBank/DDBJ whole genome shotgun (WGS) entry which is preliminary data.</text>
</comment>
<evidence type="ECO:0000313" key="7">
    <source>
        <dbReference type="Proteomes" id="UP001597197"/>
    </source>
</evidence>
<dbReference type="PANTHER" id="PTHR43817">
    <property type="entry name" value="GLYCOSYL HYDROLASE"/>
    <property type="match status" value="1"/>
</dbReference>
<dbReference type="Proteomes" id="UP001597197">
    <property type="component" value="Unassembled WGS sequence"/>
</dbReference>
<comment type="similarity">
    <text evidence="1 5">Belongs to the glycosyl hydrolase 43 family.</text>
</comment>
<evidence type="ECO:0000256" key="2">
    <source>
        <dbReference type="ARBA" id="ARBA00022729"/>
    </source>
</evidence>